<keyword evidence="1" id="KW-0472">Membrane</keyword>
<evidence type="ECO:0000313" key="2">
    <source>
        <dbReference type="EMBL" id="ERT14125.1"/>
    </source>
</evidence>
<keyword evidence="1" id="KW-1133">Transmembrane helix</keyword>
<comment type="caution">
    <text evidence="2">The sequence shown here is derived from an EMBL/GenBank/DDBJ whole genome shotgun (WGS) entry which is preliminary data.</text>
</comment>
<keyword evidence="1" id="KW-0812">Transmembrane</keyword>
<protein>
    <submittedName>
        <fullName evidence="2">Uncharacterized protein</fullName>
    </submittedName>
</protein>
<organism evidence="2 3">
    <name type="scientific">Photorhabdus temperata J3</name>
    <dbReference type="NCBI Taxonomy" id="1389415"/>
    <lineage>
        <taxon>Bacteria</taxon>
        <taxon>Pseudomonadati</taxon>
        <taxon>Pseudomonadota</taxon>
        <taxon>Gammaproteobacteria</taxon>
        <taxon>Enterobacterales</taxon>
        <taxon>Morganellaceae</taxon>
        <taxon>Photorhabdus</taxon>
    </lineage>
</organism>
<feature type="transmembrane region" description="Helical" evidence="1">
    <location>
        <begin position="26"/>
        <end position="47"/>
    </location>
</feature>
<sequence length="48" mass="5706">MNELMKIPHKYKLTGDDFKKTNHYKYFMISVIGLATVILTPLLVFIYR</sequence>
<dbReference type="PATRIC" id="fig|1389415.4.peg.1020"/>
<dbReference type="Proteomes" id="UP000017133">
    <property type="component" value="Unassembled WGS sequence"/>
</dbReference>
<name>U7R368_PHOTE</name>
<evidence type="ECO:0000313" key="3">
    <source>
        <dbReference type="Proteomes" id="UP000017133"/>
    </source>
</evidence>
<evidence type="ECO:0000256" key="1">
    <source>
        <dbReference type="SAM" id="Phobius"/>
    </source>
</evidence>
<dbReference type="AlphaFoldDB" id="U7R368"/>
<gene>
    <name evidence="2" type="ORF">O185_05150</name>
</gene>
<proteinExistence type="predicted"/>
<keyword evidence="3" id="KW-1185">Reference proteome</keyword>
<reference evidence="2 3" key="1">
    <citation type="submission" date="2013-10" db="EMBL/GenBank/DDBJ databases">
        <title>Whole Genome Shotgun Sequence of Photorhabdus temperata J3.</title>
        <authorList>
            <person name="Park G.-S."/>
            <person name="Hong S.-J."/>
            <person name="Shin J.-H."/>
        </authorList>
    </citation>
    <scope>NUCLEOTIDE SEQUENCE [LARGE SCALE GENOMIC DNA]</scope>
    <source>
        <strain evidence="2 3">J3</strain>
    </source>
</reference>
<dbReference type="EMBL" id="AXDT01000039">
    <property type="protein sequence ID" value="ERT14125.1"/>
    <property type="molecule type" value="Genomic_DNA"/>
</dbReference>
<accession>U7R368</accession>